<dbReference type="OrthoDB" id="8069936at2759"/>
<proteinExistence type="predicted"/>
<name>A0A1I8Q2C0_STOCA</name>
<dbReference type="Proteomes" id="UP000095300">
    <property type="component" value="Unassembled WGS sequence"/>
</dbReference>
<dbReference type="AlphaFoldDB" id="A0A1I8Q2C0"/>
<feature type="transmembrane region" description="Helical" evidence="1">
    <location>
        <begin position="148"/>
        <end position="167"/>
    </location>
</feature>
<feature type="signal peptide" evidence="2">
    <location>
        <begin position="1"/>
        <end position="28"/>
    </location>
</feature>
<dbReference type="VEuPathDB" id="VectorBase:SCAU013195"/>
<dbReference type="KEGG" id="scac:106092485"/>
<organism evidence="3 4">
    <name type="scientific">Stomoxys calcitrans</name>
    <name type="common">Stable fly</name>
    <name type="synonym">Conops calcitrans</name>
    <dbReference type="NCBI Taxonomy" id="35570"/>
    <lineage>
        <taxon>Eukaryota</taxon>
        <taxon>Metazoa</taxon>
        <taxon>Ecdysozoa</taxon>
        <taxon>Arthropoda</taxon>
        <taxon>Hexapoda</taxon>
        <taxon>Insecta</taxon>
        <taxon>Pterygota</taxon>
        <taxon>Neoptera</taxon>
        <taxon>Endopterygota</taxon>
        <taxon>Diptera</taxon>
        <taxon>Brachycera</taxon>
        <taxon>Muscomorpha</taxon>
        <taxon>Muscoidea</taxon>
        <taxon>Muscidae</taxon>
        <taxon>Stomoxys</taxon>
    </lineage>
</organism>
<evidence type="ECO:0000313" key="3">
    <source>
        <dbReference type="EnsemblMetazoa" id="SCAU013195-PA"/>
    </source>
</evidence>
<reference evidence="3" key="1">
    <citation type="submission" date="2020-05" db="UniProtKB">
        <authorList>
            <consortium name="EnsemblMetazoa"/>
        </authorList>
    </citation>
    <scope>IDENTIFICATION</scope>
    <source>
        <strain evidence="3">USDA</strain>
    </source>
</reference>
<keyword evidence="1" id="KW-0812">Transmembrane</keyword>
<protein>
    <recommendedName>
        <fullName evidence="5">Glycine zipper 2TM domain-containing protein</fullName>
    </recommendedName>
</protein>
<keyword evidence="2" id="KW-0732">Signal</keyword>
<evidence type="ECO:0008006" key="5">
    <source>
        <dbReference type="Google" id="ProtNLM"/>
    </source>
</evidence>
<evidence type="ECO:0000256" key="1">
    <source>
        <dbReference type="SAM" id="Phobius"/>
    </source>
</evidence>
<keyword evidence="1" id="KW-0472">Membrane</keyword>
<keyword evidence="4" id="KW-1185">Reference proteome</keyword>
<gene>
    <name evidence="3" type="primary">106092485</name>
</gene>
<evidence type="ECO:0000313" key="4">
    <source>
        <dbReference type="Proteomes" id="UP000095300"/>
    </source>
</evidence>
<sequence length="168" mass="18661">MLIYNSNKRILFLIVTLSLVFRIVKCRAEPEAKPGLLGGLAGGALGSVIGHTLFHKSDDHQHHHTYHATTIDRLETFINGCYRQVVREPDSHNTDDYIETEQMLCPINVQPPIIGTMPLQPPSLTAGPDPQQVFVLSRRSGTYRNSSSSLMASSLFALLVFTSLSHFM</sequence>
<keyword evidence="1" id="KW-1133">Transmembrane helix</keyword>
<accession>A0A1I8Q2C0</accession>
<dbReference type="EnsemblMetazoa" id="SCAU013195-RA">
    <property type="protein sequence ID" value="SCAU013195-PA"/>
    <property type="gene ID" value="SCAU013195"/>
</dbReference>
<evidence type="ECO:0000256" key="2">
    <source>
        <dbReference type="SAM" id="SignalP"/>
    </source>
</evidence>
<feature type="chain" id="PRO_5009327595" description="Glycine zipper 2TM domain-containing protein" evidence="2">
    <location>
        <begin position="29"/>
        <end position="168"/>
    </location>
</feature>